<gene>
    <name evidence="1" type="ORF">D9756_011177</name>
</gene>
<evidence type="ECO:0000313" key="2">
    <source>
        <dbReference type="Proteomes" id="UP000559027"/>
    </source>
</evidence>
<accession>A0A8H5FQ94</accession>
<evidence type="ECO:0000313" key="1">
    <source>
        <dbReference type="EMBL" id="KAF5344862.1"/>
    </source>
</evidence>
<organism evidence="1 2">
    <name type="scientific">Leucocoprinus leucothites</name>
    <dbReference type="NCBI Taxonomy" id="201217"/>
    <lineage>
        <taxon>Eukaryota</taxon>
        <taxon>Fungi</taxon>
        <taxon>Dikarya</taxon>
        <taxon>Basidiomycota</taxon>
        <taxon>Agaricomycotina</taxon>
        <taxon>Agaricomycetes</taxon>
        <taxon>Agaricomycetidae</taxon>
        <taxon>Agaricales</taxon>
        <taxon>Agaricineae</taxon>
        <taxon>Agaricaceae</taxon>
        <taxon>Leucocoprinus</taxon>
    </lineage>
</organism>
<proteinExistence type="predicted"/>
<dbReference type="AlphaFoldDB" id="A0A8H5FQ94"/>
<name>A0A8H5FQ94_9AGAR</name>
<reference evidence="1 2" key="1">
    <citation type="journal article" date="2020" name="ISME J.">
        <title>Uncovering the hidden diversity of litter-decomposition mechanisms in mushroom-forming fungi.</title>
        <authorList>
            <person name="Floudas D."/>
            <person name="Bentzer J."/>
            <person name="Ahren D."/>
            <person name="Johansson T."/>
            <person name="Persson P."/>
            <person name="Tunlid A."/>
        </authorList>
    </citation>
    <scope>NUCLEOTIDE SEQUENCE [LARGE SCALE GENOMIC DNA]</scope>
    <source>
        <strain evidence="1 2">CBS 146.42</strain>
    </source>
</reference>
<protein>
    <submittedName>
        <fullName evidence="1">Uncharacterized protein</fullName>
    </submittedName>
</protein>
<keyword evidence="2" id="KW-1185">Reference proteome</keyword>
<comment type="caution">
    <text evidence="1">The sequence shown here is derived from an EMBL/GenBank/DDBJ whole genome shotgun (WGS) entry which is preliminary data.</text>
</comment>
<dbReference type="EMBL" id="JAACJO010000055">
    <property type="protein sequence ID" value="KAF5344862.1"/>
    <property type="molecule type" value="Genomic_DNA"/>
</dbReference>
<sequence length="35" mass="4066">MTFITTVVPVDYACGNSVCKAQEKYVPRHMIYFPR</sequence>
<dbReference type="Proteomes" id="UP000559027">
    <property type="component" value="Unassembled WGS sequence"/>
</dbReference>